<sequence length="594" mass="63007">MDSPVYITGTGIISAIGNGRAETERALLEGHSGVGTLRLLPSVHDDLPCGEVKLSNEELRSRLQIPADRHCNRTALLGIEAIRQALEQSGLPVDEAWLLSGTTVGGMDSTERHFLEMLEGDDWLPLLTTHDAGSTTGLMADYFGIPARRVLTVSTACSSAANALIVGANMIKTGEAEAVIAGGSEALSLFHLNGFHTLMILDTERCRPFDDTRRGLNLGEGAGFVVLESAASVRRRGAKPLAVLSGYGNRCDAFHQTASSDCGEGAALAMQEALDMAGLAPQAIGYVNAHGTGTPNNDASESAALQRIFGGHVPPVSSTKPFTGHATSAAGGIEAVISLLALQDGFIPANLGGSRPMPGGIVPSAGGRNVALRHVMCNSFGFGGNDSSLIFSRPDAAELGKAVCGEEPSPVASFGIATVSCVRSTPDAPLDNLREFMTPLESRRLCKLLKAALMTSLTALRQAGKEVPDAIIVGTSYGMLENSEKFLLELCREGEHGLSPTLFMQSTHNTVAGALAIRTHCHGYNITYTRLGEEETLDLCRRDAERLMRLGRIRNALIGYHNEVTPALHDMVWRLRGEDLPVGVTSTAMFLEKR</sequence>
<dbReference type="Gene3D" id="3.40.47.10">
    <property type="match status" value="2"/>
</dbReference>
<name>A0A9D2HS94_9BACE</name>
<proteinExistence type="inferred from homology"/>
<dbReference type="GO" id="GO:0004315">
    <property type="term" value="F:3-oxoacyl-[acyl-carrier-protein] synthase activity"/>
    <property type="evidence" value="ECO:0007669"/>
    <property type="project" value="TreeGrafter"/>
</dbReference>
<comment type="similarity">
    <text evidence="1 3">Belongs to the thiolase-like superfamily. Beta-ketoacyl-ACP synthases family.</text>
</comment>
<dbReference type="Pfam" id="PF02801">
    <property type="entry name" value="Ketoacyl-synt_C"/>
    <property type="match status" value="1"/>
</dbReference>
<dbReference type="PANTHER" id="PTHR11712">
    <property type="entry name" value="POLYKETIDE SYNTHASE-RELATED"/>
    <property type="match status" value="1"/>
</dbReference>
<evidence type="ECO:0000256" key="2">
    <source>
        <dbReference type="ARBA" id="ARBA00022679"/>
    </source>
</evidence>
<evidence type="ECO:0000259" key="4">
    <source>
        <dbReference type="PROSITE" id="PS52004"/>
    </source>
</evidence>
<dbReference type="InterPro" id="IPR020841">
    <property type="entry name" value="PKS_Beta-ketoAc_synthase_dom"/>
</dbReference>
<dbReference type="InterPro" id="IPR016039">
    <property type="entry name" value="Thiolase-like"/>
</dbReference>
<organism evidence="5 6">
    <name type="scientific">Candidatus Bacteroides intestinavium</name>
    <dbReference type="NCBI Taxonomy" id="2838469"/>
    <lineage>
        <taxon>Bacteria</taxon>
        <taxon>Pseudomonadati</taxon>
        <taxon>Bacteroidota</taxon>
        <taxon>Bacteroidia</taxon>
        <taxon>Bacteroidales</taxon>
        <taxon>Bacteroidaceae</taxon>
        <taxon>Bacteroides</taxon>
    </lineage>
</organism>
<dbReference type="CDD" id="cd00834">
    <property type="entry name" value="KAS_I_II"/>
    <property type="match status" value="1"/>
</dbReference>
<evidence type="ECO:0000256" key="3">
    <source>
        <dbReference type="RuleBase" id="RU003694"/>
    </source>
</evidence>
<dbReference type="SUPFAM" id="SSF53901">
    <property type="entry name" value="Thiolase-like"/>
    <property type="match status" value="2"/>
</dbReference>
<reference evidence="5" key="1">
    <citation type="journal article" date="2021" name="PeerJ">
        <title>Extensive microbial diversity within the chicken gut microbiome revealed by metagenomics and culture.</title>
        <authorList>
            <person name="Gilroy R."/>
            <person name="Ravi A."/>
            <person name="Getino M."/>
            <person name="Pursley I."/>
            <person name="Horton D.L."/>
            <person name="Alikhan N.F."/>
            <person name="Baker D."/>
            <person name="Gharbi K."/>
            <person name="Hall N."/>
            <person name="Watson M."/>
            <person name="Adriaenssens E.M."/>
            <person name="Foster-Nyarko E."/>
            <person name="Jarju S."/>
            <person name="Secka A."/>
            <person name="Antonio M."/>
            <person name="Oren A."/>
            <person name="Chaudhuri R.R."/>
            <person name="La Ragione R."/>
            <person name="Hildebrand F."/>
            <person name="Pallen M.J."/>
        </authorList>
    </citation>
    <scope>NUCLEOTIDE SEQUENCE</scope>
    <source>
        <strain evidence="5">ChiHecec1B25-7008</strain>
    </source>
</reference>
<dbReference type="SMART" id="SM00825">
    <property type="entry name" value="PKS_KS"/>
    <property type="match status" value="1"/>
</dbReference>
<comment type="caution">
    <text evidence="5">The sequence shown here is derived from an EMBL/GenBank/DDBJ whole genome shotgun (WGS) entry which is preliminary data.</text>
</comment>
<reference evidence="5" key="2">
    <citation type="submission" date="2021-04" db="EMBL/GenBank/DDBJ databases">
        <authorList>
            <person name="Gilroy R."/>
        </authorList>
    </citation>
    <scope>NUCLEOTIDE SEQUENCE</scope>
    <source>
        <strain evidence="5">ChiHecec1B25-7008</strain>
    </source>
</reference>
<evidence type="ECO:0000256" key="1">
    <source>
        <dbReference type="ARBA" id="ARBA00008467"/>
    </source>
</evidence>
<dbReference type="AlphaFoldDB" id="A0A9D2HS94"/>
<dbReference type="Pfam" id="PF00109">
    <property type="entry name" value="ketoacyl-synt"/>
    <property type="match status" value="1"/>
</dbReference>
<feature type="domain" description="Ketosynthase family 3 (KS3)" evidence="4">
    <location>
        <begin position="2"/>
        <end position="393"/>
    </location>
</feature>
<evidence type="ECO:0000313" key="6">
    <source>
        <dbReference type="Proteomes" id="UP000823860"/>
    </source>
</evidence>
<dbReference type="PANTHER" id="PTHR11712:SF336">
    <property type="entry name" value="3-OXOACYL-[ACYL-CARRIER-PROTEIN] SYNTHASE, MITOCHONDRIAL"/>
    <property type="match status" value="1"/>
</dbReference>
<dbReference type="InterPro" id="IPR000794">
    <property type="entry name" value="Beta-ketoacyl_synthase"/>
</dbReference>
<accession>A0A9D2HS94</accession>
<dbReference type="EMBL" id="DWZE01000080">
    <property type="protein sequence ID" value="HJA83676.1"/>
    <property type="molecule type" value="Genomic_DNA"/>
</dbReference>
<dbReference type="Proteomes" id="UP000823860">
    <property type="component" value="Unassembled WGS sequence"/>
</dbReference>
<protein>
    <submittedName>
        <fullName evidence="5">Beta-ketoacyl-[acyl-carrier-protein] synthase family protein</fullName>
    </submittedName>
</protein>
<dbReference type="GO" id="GO:0006633">
    <property type="term" value="P:fatty acid biosynthetic process"/>
    <property type="evidence" value="ECO:0007669"/>
    <property type="project" value="TreeGrafter"/>
</dbReference>
<keyword evidence="2 3" id="KW-0808">Transferase</keyword>
<dbReference type="Pfam" id="PF13723">
    <property type="entry name" value="Ketoacyl-synt_2"/>
    <property type="match status" value="1"/>
</dbReference>
<dbReference type="InterPro" id="IPR014030">
    <property type="entry name" value="Ketoacyl_synth_N"/>
</dbReference>
<dbReference type="PROSITE" id="PS52004">
    <property type="entry name" value="KS3_2"/>
    <property type="match status" value="1"/>
</dbReference>
<evidence type="ECO:0000313" key="5">
    <source>
        <dbReference type="EMBL" id="HJA83676.1"/>
    </source>
</evidence>
<dbReference type="InterPro" id="IPR014031">
    <property type="entry name" value="Ketoacyl_synth_C"/>
</dbReference>
<gene>
    <name evidence="5" type="ORF">H9785_06890</name>
</gene>
<dbReference type="GO" id="GO:0005829">
    <property type="term" value="C:cytosol"/>
    <property type="evidence" value="ECO:0007669"/>
    <property type="project" value="TreeGrafter"/>
</dbReference>